<keyword evidence="5" id="KW-0479">Metal-binding</keyword>
<evidence type="ECO:0000313" key="14">
    <source>
        <dbReference type="EMBL" id="VFT93544.1"/>
    </source>
</evidence>
<evidence type="ECO:0000313" key="13">
    <source>
        <dbReference type="EMBL" id="KAF0692088.1"/>
    </source>
</evidence>
<dbReference type="OrthoDB" id="3626597at2759"/>
<evidence type="ECO:0000313" key="15">
    <source>
        <dbReference type="Proteomes" id="UP000332933"/>
    </source>
</evidence>
<evidence type="ECO:0000256" key="10">
    <source>
        <dbReference type="PROSITE-ProRule" id="PRU01379"/>
    </source>
</evidence>
<dbReference type="PRINTS" id="PR00765">
    <property type="entry name" value="CRBOXYPTASEA"/>
</dbReference>
<evidence type="ECO:0000256" key="9">
    <source>
        <dbReference type="ARBA" id="ARBA00023049"/>
    </source>
</evidence>
<proteinExistence type="inferred from homology"/>
<accession>A0A485L756</accession>
<dbReference type="GO" id="GO:0005615">
    <property type="term" value="C:extracellular space"/>
    <property type="evidence" value="ECO:0007669"/>
    <property type="project" value="TreeGrafter"/>
</dbReference>
<reference evidence="14 15" key="1">
    <citation type="submission" date="2019-03" db="EMBL/GenBank/DDBJ databases">
        <authorList>
            <person name="Gaulin E."/>
            <person name="Dumas B."/>
        </authorList>
    </citation>
    <scope>NUCLEOTIDE SEQUENCE [LARGE SCALE GENOMIC DNA]</scope>
    <source>
        <strain evidence="14">CBS 568.67</strain>
    </source>
</reference>
<dbReference type="EMBL" id="VJMH01005984">
    <property type="protein sequence ID" value="KAF0692088.1"/>
    <property type="molecule type" value="Genomic_DNA"/>
</dbReference>
<dbReference type="PANTHER" id="PTHR11705">
    <property type="entry name" value="PROTEASE FAMILY M14 CARBOXYPEPTIDASE A,B"/>
    <property type="match status" value="1"/>
</dbReference>
<gene>
    <name evidence="14" type="primary">Aste57867_16779</name>
    <name evidence="13" type="ORF">As57867_016722</name>
    <name evidence="14" type="ORF">ASTE57867_16779</name>
</gene>
<evidence type="ECO:0000256" key="3">
    <source>
        <dbReference type="ARBA" id="ARBA00022645"/>
    </source>
</evidence>
<evidence type="ECO:0000256" key="4">
    <source>
        <dbReference type="ARBA" id="ARBA00022670"/>
    </source>
</evidence>
<keyword evidence="8" id="KW-0862">Zinc</keyword>
<feature type="active site" description="Proton donor/acceptor" evidence="10">
    <location>
        <position position="321"/>
    </location>
</feature>
<organism evidence="14 15">
    <name type="scientific">Aphanomyces stellatus</name>
    <dbReference type="NCBI Taxonomy" id="120398"/>
    <lineage>
        <taxon>Eukaryota</taxon>
        <taxon>Sar</taxon>
        <taxon>Stramenopiles</taxon>
        <taxon>Oomycota</taxon>
        <taxon>Saprolegniomycetes</taxon>
        <taxon>Saprolegniales</taxon>
        <taxon>Verrucalvaceae</taxon>
        <taxon>Aphanomyces</taxon>
    </lineage>
</organism>
<dbReference type="GO" id="GO:0008270">
    <property type="term" value="F:zinc ion binding"/>
    <property type="evidence" value="ECO:0007669"/>
    <property type="project" value="InterPro"/>
</dbReference>
<keyword evidence="9" id="KW-0482">Metalloprotease</keyword>
<dbReference type="Gene3D" id="3.40.630.10">
    <property type="entry name" value="Zn peptidases"/>
    <property type="match status" value="1"/>
</dbReference>
<evidence type="ECO:0000259" key="12">
    <source>
        <dbReference type="PROSITE" id="PS52035"/>
    </source>
</evidence>
<dbReference type="SMART" id="SM00631">
    <property type="entry name" value="Zn_pept"/>
    <property type="match status" value="1"/>
</dbReference>
<feature type="domain" description="Peptidase M14" evidence="12">
    <location>
        <begin position="54"/>
        <end position="352"/>
    </location>
</feature>
<keyword evidence="7" id="KW-0378">Hydrolase</keyword>
<evidence type="ECO:0000256" key="5">
    <source>
        <dbReference type="ARBA" id="ARBA00022723"/>
    </source>
</evidence>
<evidence type="ECO:0000256" key="11">
    <source>
        <dbReference type="SAM" id="SignalP"/>
    </source>
</evidence>
<dbReference type="InterPro" id="IPR000834">
    <property type="entry name" value="Peptidase_M14"/>
</dbReference>
<dbReference type="EMBL" id="CAADRA010006005">
    <property type="protein sequence ID" value="VFT93544.1"/>
    <property type="molecule type" value="Genomic_DNA"/>
</dbReference>
<comment type="similarity">
    <text evidence="2 10">Belongs to the peptidase M14 family.</text>
</comment>
<dbReference type="Proteomes" id="UP000332933">
    <property type="component" value="Unassembled WGS sequence"/>
</dbReference>
<reference evidence="13" key="2">
    <citation type="submission" date="2019-06" db="EMBL/GenBank/DDBJ databases">
        <title>Genomics analysis of Aphanomyces spp. identifies a new class of oomycete effector associated with host adaptation.</title>
        <authorList>
            <person name="Gaulin E."/>
        </authorList>
    </citation>
    <scope>NUCLEOTIDE SEQUENCE</scope>
    <source>
        <strain evidence="13">CBS 578.67</strain>
    </source>
</reference>
<dbReference type="PROSITE" id="PS52035">
    <property type="entry name" value="PEPTIDASE_M14"/>
    <property type="match status" value="1"/>
</dbReference>
<feature type="signal peptide" evidence="11">
    <location>
        <begin position="1"/>
        <end position="19"/>
    </location>
</feature>
<dbReference type="Pfam" id="PF00246">
    <property type="entry name" value="Peptidase_M14"/>
    <property type="match status" value="1"/>
</dbReference>
<keyword evidence="6 11" id="KW-0732">Signal</keyword>
<dbReference type="FunFam" id="3.40.630.10:FF:000084">
    <property type="entry name" value="Carboxypeptidase B2"/>
    <property type="match status" value="1"/>
</dbReference>
<name>A0A485L756_9STRA</name>
<evidence type="ECO:0000256" key="7">
    <source>
        <dbReference type="ARBA" id="ARBA00022801"/>
    </source>
</evidence>
<evidence type="ECO:0000256" key="8">
    <source>
        <dbReference type="ARBA" id="ARBA00022833"/>
    </source>
</evidence>
<dbReference type="AlphaFoldDB" id="A0A485L756"/>
<dbReference type="PANTHER" id="PTHR11705:SF143">
    <property type="entry name" value="SLL0236 PROTEIN"/>
    <property type="match status" value="1"/>
</dbReference>
<keyword evidence="4" id="KW-0645">Protease</keyword>
<evidence type="ECO:0000256" key="2">
    <source>
        <dbReference type="ARBA" id="ARBA00005988"/>
    </source>
</evidence>
<comment type="cofactor">
    <cofactor evidence="1">
        <name>Zn(2+)</name>
        <dbReference type="ChEBI" id="CHEBI:29105"/>
    </cofactor>
</comment>
<dbReference type="SUPFAM" id="SSF53187">
    <property type="entry name" value="Zn-dependent exopeptidases"/>
    <property type="match status" value="1"/>
</dbReference>
<dbReference type="GO" id="GO:0004181">
    <property type="term" value="F:metallocarboxypeptidase activity"/>
    <property type="evidence" value="ECO:0007669"/>
    <property type="project" value="InterPro"/>
</dbReference>
<evidence type="ECO:0000256" key="1">
    <source>
        <dbReference type="ARBA" id="ARBA00001947"/>
    </source>
</evidence>
<sequence>MFIGLVTLVAAAVVSVVRGQNTDVTTALACQNRSKPYLATLHVGEFAASSYFDCFRPQEQMFEYLDAMMGLAPNKSMTKFNMSTTFQGRPVPAYKISIGSKKSSILVLSLHHAREWISGAATVYTIATLLDSIANNMTQMMLYDWVFVPIVNLDGYIVTWTTQERLRRKNMNPTGGDIPYDPTGGLSQSGVDLNRNYGPLAYFNLEPSTKANLTYPGETPFSEPETSGIHKWLQTHPEVIGSMDIHSYAGAILLPFGDARASPAAPFAAKFDALGSAMQAAIVRDLGVRYDYGPSTMLYMAYGTFTDYFFRHYGKPTVTMEVKGTSFVVPASSITNSGDHVVAGCRAFAQNIAPFVAGLPASTPMAPDTAPAAKPSIGTLPLCALWTAVVTLLL</sequence>
<evidence type="ECO:0000256" key="6">
    <source>
        <dbReference type="ARBA" id="ARBA00022729"/>
    </source>
</evidence>
<dbReference type="GO" id="GO:0006508">
    <property type="term" value="P:proteolysis"/>
    <property type="evidence" value="ECO:0007669"/>
    <property type="project" value="UniProtKB-KW"/>
</dbReference>
<feature type="chain" id="PRO_5033826452" evidence="11">
    <location>
        <begin position="20"/>
        <end position="394"/>
    </location>
</feature>
<keyword evidence="15" id="KW-1185">Reference proteome</keyword>
<keyword evidence="3" id="KW-0121">Carboxypeptidase</keyword>
<protein>
    <submittedName>
        <fullName evidence="14">Aste57867_16779 protein</fullName>
    </submittedName>
</protein>